<dbReference type="GeneID" id="94375088"/>
<keyword evidence="3" id="KW-1185">Reference proteome</keyword>
<dbReference type="RefSeq" id="WP_219354291.1">
    <property type="nucleotide sequence ID" value="NZ_CP080034.1"/>
</dbReference>
<protein>
    <recommendedName>
        <fullName evidence="4">Carboxypeptidase regulatory-like domain-containing protein</fullName>
    </recommendedName>
</protein>
<organism evidence="2 3">
    <name type="scientific">Brevundimonas nasdae</name>
    <dbReference type="NCBI Taxonomy" id="172043"/>
    <lineage>
        <taxon>Bacteria</taxon>
        <taxon>Pseudomonadati</taxon>
        <taxon>Pseudomonadota</taxon>
        <taxon>Alphaproteobacteria</taxon>
        <taxon>Caulobacterales</taxon>
        <taxon>Caulobacteraceae</taxon>
        <taxon>Brevundimonas</taxon>
    </lineage>
</organism>
<feature type="chain" id="PRO_5045226877" description="Carboxypeptidase regulatory-like domain-containing protein" evidence="1">
    <location>
        <begin position="20"/>
        <end position="242"/>
    </location>
</feature>
<dbReference type="Proteomes" id="UP000824334">
    <property type="component" value="Chromosome"/>
</dbReference>
<proteinExistence type="predicted"/>
<feature type="signal peptide" evidence="1">
    <location>
        <begin position="1"/>
        <end position="19"/>
    </location>
</feature>
<evidence type="ECO:0000313" key="2">
    <source>
        <dbReference type="EMBL" id="QYC11768.1"/>
    </source>
</evidence>
<dbReference type="EMBL" id="CP080034">
    <property type="protein sequence ID" value="QYC11768.1"/>
    <property type="molecule type" value="Genomic_DNA"/>
</dbReference>
<evidence type="ECO:0008006" key="4">
    <source>
        <dbReference type="Google" id="ProtNLM"/>
    </source>
</evidence>
<name>A0ABX8TKL8_9CAUL</name>
<keyword evidence="1" id="KW-0732">Signal</keyword>
<evidence type="ECO:0000313" key="3">
    <source>
        <dbReference type="Proteomes" id="UP000824334"/>
    </source>
</evidence>
<dbReference type="PROSITE" id="PS51257">
    <property type="entry name" value="PROKAR_LIPOPROTEIN"/>
    <property type="match status" value="1"/>
</dbReference>
<evidence type="ECO:0000256" key="1">
    <source>
        <dbReference type="SAM" id="SignalP"/>
    </source>
</evidence>
<gene>
    <name evidence="2" type="ORF">KWG56_07415</name>
</gene>
<reference evidence="2 3" key="1">
    <citation type="submission" date="2021-07" db="EMBL/GenBank/DDBJ databases">
        <title>Isolation and characterization of bacteria from a gold mining with a capacity of golden bioaccumulation.</title>
        <authorList>
            <person name="Yang X.J."/>
        </authorList>
    </citation>
    <scope>NUCLEOTIDE SEQUENCE [LARGE SCALE GENOMIC DNA]</scope>
    <source>
        <strain evidence="2 3">Au29</strain>
    </source>
</reference>
<accession>A0ABX8TKL8</accession>
<sequence length="242" mass="24401">MKRRIIIMVALAGMASACSSPVRQDAAAENGSAPLAWVQPPHIDGVVRDSGGLVVRGGTAPSARVVLRGQDGSAIAASADAAGRFELRLPPVAGDVQFTPEVQLGQDTAVSPETLVVIQGGAGPVVLIAAGEPSLRLDSQNALDAVDADGSAIIASGHRGEAAPDVKIGGEAVRPLAGKGTWRAMASGGAATTIMVDGRAYAYPGAGGGAGFSVERIEAGWRLSWPVAAGGRQSTWLPDPVR</sequence>